<feature type="region of interest" description="Disordered" evidence="1">
    <location>
        <begin position="193"/>
        <end position="214"/>
    </location>
</feature>
<accession>A0A4R1LAD7</accession>
<keyword evidence="2" id="KW-0472">Membrane</keyword>
<keyword evidence="4" id="KW-1185">Reference proteome</keyword>
<keyword evidence="2" id="KW-1133">Transmembrane helix</keyword>
<keyword evidence="2" id="KW-0812">Transmembrane</keyword>
<gene>
    <name evidence="3" type="ORF">C7378_0381</name>
</gene>
<name>A0A4R1LAD7_9BACT</name>
<comment type="caution">
    <text evidence="3">The sequence shown here is derived from an EMBL/GenBank/DDBJ whole genome shotgun (WGS) entry which is preliminary data.</text>
</comment>
<evidence type="ECO:0000256" key="1">
    <source>
        <dbReference type="SAM" id="MobiDB-lite"/>
    </source>
</evidence>
<dbReference type="Proteomes" id="UP000295210">
    <property type="component" value="Unassembled WGS sequence"/>
</dbReference>
<dbReference type="AlphaFoldDB" id="A0A4R1LAD7"/>
<evidence type="ECO:0000313" key="4">
    <source>
        <dbReference type="Proteomes" id="UP000295210"/>
    </source>
</evidence>
<feature type="transmembrane region" description="Helical" evidence="2">
    <location>
        <begin position="98"/>
        <end position="118"/>
    </location>
</feature>
<feature type="transmembrane region" description="Helical" evidence="2">
    <location>
        <begin position="138"/>
        <end position="161"/>
    </location>
</feature>
<feature type="compositionally biased region" description="Pro residues" evidence="1">
    <location>
        <begin position="193"/>
        <end position="205"/>
    </location>
</feature>
<feature type="transmembrane region" description="Helical" evidence="2">
    <location>
        <begin position="21"/>
        <end position="40"/>
    </location>
</feature>
<protein>
    <submittedName>
        <fullName evidence="3">Uncharacterized protein</fullName>
    </submittedName>
</protein>
<evidence type="ECO:0000313" key="3">
    <source>
        <dbReference type="EMBL" id="TCK75398.1"/>
    </source>
</evidence>
<dbReference type="EMBL" id="SMGK01000001">
    <property type="protein sequence ID" value="TCK75398.1"/>
    <property type="molecule type" value="Genomic_DNA"/>
</dbReference>
<reference evidence="3 4" key="1">
    <citation type="submission" date="2019-03" db="EMBL/GenBank/DDBJ databases">
        <title>Genomic Encyclopedia of Type Strains, Phase IV (KMG-IV): sequencing the most valuable type-strain genomes for metagenomic binning, comparative biology and taxonomic classification.</title>
        <authorList>
            <person name="Goeker M."/>
        </authorList>
    </citation>
    <scope>NUCLEOTIDE SEQUENCE [LARGE SCALE GENOMIC DNA]</scope>
    <source>
        <strain evidence="3 4">DSM 103428</strain>
    </source>
</reference>
<proteinExistence type="predicted"/>
<feature type="transmembrane region" description="Helical" evidence="2">
    <location>
        <begin position="67"/>
        <end position="86"/>
    </location>
</feature>
<sequence length="214" mass="23722">MSGALTTIVLASPESSANHSLILWMICGIVSLFFLTFVLLTRRSWRLPAGSTPPQIATDRAERSCDAVLSVCALLIPATLGLLTWLHEKIGVGSYMIPLAFALVYFFALLIFTAHLRFNFLWRYNSTFEVSSQKNLRFGYWLTTATSSIVLGLILMSIPVLQLGFGWLKVKELPVREPPVKIECSAGFSEPAPVRPCYPASIPPARPHRPRTSN</sequence>
<evidence type="ECO:0000256" key="2">
    <source>
        <dbReference type="SAM" id="Phobius"/>
    </source>
</evidence>
<organism evidence="3 4">
    <name type="scientific">Acidipila rosea</name>
    <dbReference type="NCBI Taxonomy" id="768535"/>
    <lineage>
        <taxon>Bacteria</taxon>
        <taxon>Pseudomonadati</taxon>
        <taxon>Acidobacteriota</taxon>
        <taxon>Terriglobia</taxon>
        <taxon>Terriglobales</taxon>
        <taxon>Acidobacteriaceae</taxon>
        <taxon>Acidipila</taxon>
    </lineage>
</organism>